<feature type="transmembrane region" description="Helical" evidence="7">
    <location>
        <begin position="171"/>
        <end position="192"/>
    </location>
</feature>
<feature type="domain" description="Cytochrome C biogenesis protein transmembrane" evidence="8">
    <location>
        <begin position="5"/>
        <end position="224"/>
    </location>
</feature>
<evidence type="ECO:0000256" key="3">
    <source>
        <dbReference type="ARBA" id="ARBA00022692"/>
    </source>
</evidence>
<keyword evidence="10" id="KW-1185">Reference proteome</keyword>
<keyword evidence="3 7" id="KW-0812">Transmembrane</keyword>
<comment type="subcellular location">
    <subcellularLocation>
        <location evidence="1">Membrane</location>
        <topology evidence="1">Multi-pass membrane protein</topology>
    </subcellularLocation>
</comment>
<protein>
    <submittedName>
        <fullName evidence="9">Putative cytochrome C biogenesis protein, transmembrane region</fullName>
    </submittedName>
</protein>
<dbReference type="PANTHER" id="PTHR31272">
    <property type="entry name" value="CYTOCHROME C-TYPE BIOGENESIS PROTEIN HI_1454-RELATED"/>
    <property type="match status" value="1"/>
</dbReference>
<name>A0A1Y2K314_9PROT</name>
<evidence type="ECO:0000313" key="10">
    <source>
        <dbReference type="Proteomes" id="UP000194003"/>
    </source>
</evidence>
<evidence type="ECO:0000256" key="6">
    <source>
        <dbReference type="ARBA" id="ARBA00023136"/>
    </source>
</evidence>
<dbReference type="Pfam" id="PF02683">
    <property type="entry name" value="DsbD_TM"/>
    <property type="match status" value="1"/>
</dbReference>
<dbReference type="InterPro" id="IPR051790">
    <property type="entry name" value="Cytochrome_c-biogenesis_DsbD"/>
</dbReference>
<dbReference type="InterPro" id="IPR003834">
    <property type="entry name" value="Cyt_c_assmbl_TM_dom"/>
</dbReference>
<evidence type="ECO:0000313" key="9">
    <source>
        <dbReference type="EMBL" id="OSM01425.1"/>
    </source>
</evidence>
<evidence type="ECO:0000256" key="4">
    <source>
        <dbReference type="ARBA" id="ARBA00022748"/>
    </source>
</evidence>
<proteinExistence type="inferred from homology"/>
<comment type="caution">
    <text evidence="9">The sequence shown here is derived from an EMBL/GenBank/DDBJ whole genome shotgun (WGS) entry which is preliminary data.</text>
</comment>
<evidence type="ECO:0000256" key="1">
    <source>
        <dbReference type="ARBA" id="ARBA00004141"/>
    </source>
</evidence>
<reference evidence="9 10" key="1">
    <citation type="journal article" date="2016" name="BMC Genomics">
        <title>Combined genomic and structural analyses of a cultured magnetotactic bacterium reveals its niche adaptation to a dynamic environment.</title>
        <authorList>
            <person name="Araujo A.C."/>
            <person name="Morillo V."/>
            <person name="Cypriano J."/>
            <person name="Teixeira L.C."/>
            <person name="Leao P."/>
            <person name="Lyra S."/>
            <person name="Almeida L.G."/>
            <person name="Bazylinski D.A."/>
            <person name="Vasconcellos A.T."/>
            <person name="Abreu F."/>
            <person name="Lins U."/>
        </authorList>
    </citation>
    <scope>NUCLEOTIDE SEQUENCE [LARGE SCALE GENOMIC DNA]</scope>
    <source>
        <strain evidence="9 10">IT-1</strain>
    </source>
</reference>
<dbReference type="AlphaFoldDB" id="A0A1Y2K314"/>
<dbReference type="Proteomes" id="UP000194003">
    <property type="component" value="Unassembled WGS sequence"/>
</dbReference>
<accession>A0A1Y2K314</accession>
<dbReference type="GO" id="GO:0017004">
    <property type="term" value="P:cytochrome complex assembly"/>
    <property type="evidence" value="ECO:0007669"/>
    <property type="project" value="UniProtKB-KW"/>
</dbReference>
<feature type="transmembrane region" description="Helical" evidence="7">
    <location>
        <begin position="212"/>
        <end position="237"/>
    </location>
</feature>
<dbReference type="RefSeq" id="WP_085442741.1">
    <property type="nucleotide sequence ID" value="NZ_LVJN01000020.1"/>
</dbReference>
<feature type="transmembrane region" description="Helical" evidence="7">
    <location>
        <begin position="92"/>
        <end position="111"/>
    </location>
</feature>
<keyword evidence="5 7" id="KW-1133">Transmembrane helix</keyword>
<feature type="transmembrane region" description="Helical" evidence="7">
    <location>
        <begin position="132"/>
        <end position="159"/>
    </location>
</feature>
<evidence type="ECO:0000256" key="5">
    <source>
        <dbReference type="ARBA" id="ARBA00022989"/>
    </source>
</evidence>
<evidence type="ECO:0000256" key="2">
    <source>
        <dbReference type="ARBA" id="ARBA00006143"/>
    </source>
</evidence>
<organism evidence="9 10">
    <name type="scientific">Magnetofaba australis IT-1</name>
    <dbReference type="NCBI Taxonomy" id="1434232"/>
    <lineage>
        <taxon>Bacteria</taxon>
        <taxon>Pseudomonadati</taxon>
        <taxon>Pseudomonadota</taxon>
        <taxon>Magnetococcia</taxon>
        <taxon>Magnetococcales</taxon>
        <taxon>Magnetococcaceae</taxon>
        <taxon>Magnetofaba</taxon>
    </lineage>
</organism>
<dbReference type="EMBL" id="LVJN01000020">
    <property type="protein sequence ID" value="OSM01425.1"/>
    <property type="molecule type" value="Genomic_DNA"/>
</dbReference>
<dbReference type="OrthoDB" id="9803065at2"/>
<dbReference type="GO" id="GO:0016020">
    <property type="term" value="C:membrane"/>
    <property type="evidence" value="ECO:0007669"/>
    <property type="project" value="UniProtKB-SubCell"/>
</dbReference>
<dbReference type="STRING" id="1434232.MAIT1_01377"/>
<feature type="transmembrane region" description="Helical" evidence="7">
    <location>
        <begin position="6"/>
        <end position="32"/>
    </location>
</feature>
<keyword evidence="4" id="KW-0201">Cytochrome c-type biogenesis</keyword>
<evidence type="ECO:0000259" key="8">
    <source>
        <dbReference type="Pfam" id="PF02683"/>
    </source>
</evidence>
<dbReference type="PANTHER" id="PTHR31272:SF4">
    <property type="entry name" value="CYTOCHROME C-TYPE BIOGENESIS PROTEIN HI_1454-RELATED"/>
    <property type="match status" value="1"/>
</dbReference>
<evidence type="ECO:0000256" key="7">
    <source>
        <dbReference type="SAM" id="Phobius"/>
    </source>
</evidence>
<gene>
    <name evidence="9" type="ORF">MAIT1_01377</name>
</gene>
<feature type="transmembrane region" description="Helical" evidence="7">
    <location>
        <begin position="61"/>
        <end position="80"/>
    </location>
</feature>
<keyword evidence="6 7" id="KW-0472">Membrane</keyword>
<comment type="similarity">
    <text evidence="2">Belongs to the DsbD family.</text>
</comment>
<sequence length="247" mass="26537">MLEVSLFAAFTAGFLSFISPCVLPLVPAYLSFMSGISVDEMRAADEEGGDRDLTWHAVRHSLFFVLGFSLVFIALGATASALGQKLMEYMDILSKVGGVLIVVFGLHYMGLFRISALNLEARLQVDRKSPSVWGSLFIGLAFAFGWTPCVGPILAGILMVAGGQDTVGQGIGLLAVYSLGLGLPFILAGFAINRFMAFFARIRKHMHKVEIVAGLLLVVVGVMIFMGNLSQLSALLLEWFPGLAELG</sequence>